<dbReference type="PIRSF" id="PIRSF000777">
    <property type="entry name" value="RNA_polIII_C31"/>
    <property type="match status" value="1"/>
</dbReference>
<comment type="subcellular location">
    <subcellularLocation>
        <location evidence="1 4">Nucleus</location>
    </subcellularLocation>
</comment>
<keyword evidence="3 4" id="KW-0539">Nucleus</keyword>
<evidence type="ECO:0000256" key="1">
    <source>
        <dbReference type="ARBA" id="ARBA00004123"/>
    </source>
</evidence>
<dbReference type="GO" id="GO:0005666">
    <property type="term" value="C:RNA polymerase III complex"/>
    <property type="evidence" value="ECO:0007669"/>
    <property type="project" value="UniProtKB-UniRule"/>
</dbReference>
<feature type="region of interest" description="Disordered" evidence="5">
    <location>
        <begin position="147"/>
        <end position="223"/>
    </location>
</feature>
<gene>
    <name evidence="6" type="ORF">BT63DRAFT_451215</name>
</gene>
<feature type="compositionally biased region" description="Gly residues" evidence="5">
    <location>
        <begin position="206"/>
        <end position="223"/>
    </location>
</feature>
<organism evidence="6 7">
    <name type="scientific">Microthyrium microscopicum</name>
    <dbReference type="NCBI Taxonomy" id="703497"/>
    <lineage>
        <taxon>Eukaryota</taxon>
        <taxon>Fungi</taxon>
        <taxon>Dikarya</taxon>
        <taxon>Ascomycota</taxon>
        <taxon>Pezizomycotina</taxon>
        <taxon>Dothideomycetes</taxon>
        <taxon>Dothideomycetes incertae sedis</taxon>
        <taxon>Microthyriales</taxon>
        <taxon>Microthyriaceae</taxon>
        <taxon>Microthyrium</taxon>
    </lineage>
</organism>
<comment type="similarity">
    <text evidence="2 4">Belongs to the eukaryotic RPC7 RNA polymerase subunit family.</text>
</comment>
<proteinExistence type="inferred from homology"/>
<dbReference type="OrthoDB" id="5377312at2759"/>
<evidence type="ECO:0000313" key="7">
    <source>
        <dbReference type="Proteomes" id="UP000799302"/>
    </source>
</evidence>
<feature type="region of interest" description="Disordered" evidence="5">
    <location>
        <begin position="1"/>
        <end position="29"/>
    </location>
</feature>
<evidence type="ECO:0000256" key="2">
    <source>
        <dbReference type="ARBA" id="ARBA00008352"/>
    </source>
</evidence>
<protein>
    <recommendedName>
        <fullName evidence="4">DNA-directed RNA polymerase III subunit</fullName>
    </recommendedName>
</protein>
<keyword evidence="7" id="KW-1185">Reference proteome</keyword>
<evidence type="ECO:0000256" key="5">
    <source>
        <dbReference type="SAM" id="MobiDB-lite"/>
    </source>
</evidence>
<dbReference type="AlphaFoldDB" id="A0A6A6ULM0"/>
<comment type="function">
    <text evidence="4">DNA-dependent RNA polymerase catalyzes the transcription of DNA into RNA using the four ribonucleoside triphosphates as substrates. Specific peripheric component of RNA polymerase III which synthesizes small RNAs, such as 5S rRNA and tRNAs.</text>
</comment>
<evidence type="ECO:0000313" key="6">
    <source>
        <dbReference type="EMBL" id="KAF2673185.1"/>
    </source>
</evidence>
<comment type="subunit">
    <text evidence="4">Component of the RNA polymerase III (Pol III) complex.</text>
</comment>
<dbReference type="GO" id="GO:0006383">
    <property type="term" value="P:transcription by RNA polymerase III"/>
    <property type="evidence" value="ECO:0007669"/>
    <property type="project" value="UniProtKB-UniRule"/>
</dbReference>
<evidence type="ECO:0000256" key="4">
    <source>
        <dbReference type="PIRNR" id="PIRNR000777"/>
    </source>
</evidence>
<accession>A0A6A6ULM0</accession>
<feature type="compositionally biased region" description="Acidic residues" evidence="5">
    <location>
        <begin position="166"/>
        <end position="196"/>
    </location>
</feature>
<name>A0A6A6ULM0_9PEZI</name>
<dbReference type="Pfam" id="PF11705">
    <property type="entry name" value="RNA_pol_3_Rpc31"/>
    <property type="match status" value="1"/>
</dbReference>
<dbReference type="EMBL" id="MU004231">
    <property type="protein sequence ID" value="KAF2673185.1"/>
    <property type="molecule type" value="Genomic_DNA"/>
</dbReference>
<dbReference type="Proteomes" id="UP000799302">
    <property type="component" value="Unassembled WGS sequence"/>
</dbReference>
<reference evidence="6" key="1">
    <citation type="journal article" date="2020" name="Stud. Mycol.">
        <title>101 Dothideomycetes genomes: a test case for predicting lifestyles and emergence of pathogens.</title>
        <authorList>
            <person name="Haridas S."/>
            <person name="Albert R."/>
            <person name="Binder M."/>
            <person name="Bloem J."/>
            <person name="Labutti K."/>
            <person name="Salamov A."/>
            <person name="Andreopoulos B."/>
            <person name="Baker S."/>
            <person name="Barry K."/>
            <person name="Bills G."/>
            <person name="Bluhm B."/>
            <person name="Cannon C."/>
            <person name="Castanera R."/>
            <person name="Culley D."/>
            <person name="Daum C."/>
            <person name="Ezra D."/>
            <person name="Gonzalez J."/>
            <person name="Henrissat B."/>
            <person name="Kuo A."/>
            <person name="Liang C."/>
            <person name="Lipzen A."/>
            <person name="Lutzoni F."/>
            <person name="Magnuson J."/>
            <person name="Mondo S."/>
            <person name="Nolan M."/>
            <person name="Ohm R."/>
            <person name="Pangilinan J."/>
            <person name="Park H.-J."/>
            <person name="Ramirez L."/>
            <person name="Alfaro M."/>
            <person name="Sun H."/>
            <person name="Tritt A."/>
            <person name="Yoshinaga Y."/>
            <person name="Zwiers L.-H."/>
            <person name="Turgeon B."/>
            <person name="Goodwin S."/>
            <person name="Spatafora J."/>
            <person name="Crous P."/>
            <person name="Grigoriev I."/>
        </authorList>
    </citation>
    <scope>NUCLEOTIDE SEQUENCE</scope>
    <source>
        <strain evidence="6">CBS 115976</strain>
    </source>
</reference>
<dbReference type="InterPro" id="IPR024661">
    <property type="entry name" value="RNA_pol_III_Rpc31"/>
</dbReference>
<sequence>MPPRRGRGGRPFFQGRGAAPGGEKPAMYKPRELYPPIEVPKIVPLRKAEIAGVKSFRQYRKRIHDGPLYTILDPKARISKPGDLAGIWTLELAGTKTGEVDPFEGLTPTWTGMYRKARRPMPKLDERSYVSKMFPPELQVYVDPSAKAKAALEPKKSARALGGLDQDGEEDEEAEEIFEEEDDDFEDDEDDDDDYNAEQYFDGGDSDGGGDGGGGGGGGGDDF</sequence>
<evidence type="ECO:0000256" key="3">
    <source>
        <dbReference type="ARBA" id="ARBA00023242"/>
    </source>
</evidence>